<sequence>MLRFTAVQFVFFHFRFQFVFFLQTRKKNNLLELSPLRPYLCFKKNDTITLKKQIRIRALQNSNPIQNKMRHRA</sequence>
<organism evidence="1 2">
    <name type="scientific">Leptospira weilii str. 2006001853</name>
    <dbReference type="NCBI Taxonomy" id="1001589"/>
    <lineage>
        <taxon>Bacteria</taxon>
        <taxon>Pseudomonadati</taxon>
        <taxon>Spirochaetota</taxon>
        <taxon>Spirochaetia</taxon>
        <taxon>Leptospirales</taxon>
        <taxon>Leptospiraceae</taxon>
        <taxon>Leptospira</taxon>
    </lineage>
</organism>
<evidence type="ECO:0000313" key="2">
    <source>
        <dbReference type="Proteomes" id="UP000001338"/>
    </source>
</evidence>
<comment type="caution">
    <text evidence="1">The sequence shown here is derived from an EMBL/GenBank/DDBJ whole genome shotgun (WGS) entry which is preliminary data.</text>
</comment>
<accession>A0A828YVY5</accession>
<reference evidence="1 2" key="1">
    <citation type="submission" date="2012-10" db="EMBL/GenBank/DDBJ databases">
        <authorList>
            <person name="Harkins D.M."/>
            <person name="Durkin A.S."/>
            <person name="Brinkac L.M."/>
            <person name="Haft D.H."/>
            <person name="Selengut J.D."/>
            <person name="Sanka R."/>
            <person name="DePew J."/>
            <person name="Purushe J."/>
            <person name="Whelen A.C."/>
            <person name="Vinetz J.M."/>
            <person name="Sutton G.G."/>
            <person name="Nierman W.C."/>
            <person name="Fouts D.E."/>
        </authorList>
    </citation>
    <scope>NUCLEOTIDE SEQUENCE [LARGE SCALE GENOMIC DNA]</scope>
    <source>
        <strain evidence="1 2">2006001853</strain>
    </source>
</reference>
<protein>
    <submittedName>
        <fullName evidence="1">Uncharacterized protein</fullName>
    </submittedName>
</protein>
<dbReference type="AlphaFoldDB" id="A0A828YVY5"/>
<dbReference type="Proteomes" id="UP000001338">
    <property type="component" value="Unassembled WGS sequence"/>
</dbReference>
<proteinExistence type="predicted"/>
<gene>
    <name evidence="1" type="ORF">LEP1GSC036_2330</name>
</gene>
<dbReference type="EMBL" id="AFLV02000065">
    <property type="protein sequence ID" value="EKR62931.1"/>
    <property type="molecule type" value="Genomic_DNA"/>
</dbReference>
<evidence type="ECO:0000313" key="1">
    <source>
        <dbReference type="EMBL" id="EKR62931.1"/>
    </source>
</evidence>
<name>A0A828YVY5_9LEPT</name>